<reference evidence="1 2" key="1">
    <citation type="submission" date="2018-05" db="EMBL/GenBank/DDBJ databases">
        <title>Pedobacter paludis sp. nov., isolated from wetland soil.</title>
        <authorList>
            <person name="Zhang Y."/>
            <person name="Wang G."/>
        </authorList>
    </citation>
    <scope>NUCLEOTIDE SEQUENCE [LARGE SCALE GENOMIC DNA]</scope>
    <source>
        <strain evidence="1 2">KCTC22721</strain>
    </source>
</reference>
<evidence type="ECO:0000313" key="2">
    <source>
        <dbReference type="Proteomes" id="UP000245379"/>
    </source>
</evidence>
<dbReference type="EMBL" id="QGNZ01000005">
    <property type="protein sequence ID" value="PWS26017.1"/>
    <property type="molecule type" value="Genomic_DNA"/>
</dbReference>
<gene>
    <name evidence="1" type="ORF">DHW03_18395</name>
</gene>
<organism evidence="1 2">
    <name type="scientific">Pedobacter yonginense</name>
    <dbReference type="NCBI Taxonomy" id="651869"/>
    <lineage>
        <taxon>Bacteria</taxon>
        <taxon>Pseudomonadati</taxon>
        <taxon>Bacteroidota</taxon>
        <taxon>Sphingobacteriia</taxon>
        <taxon>Sphingobacteriales</taxon>
        <taxon>Sphingobacteriaceae</taxon>
        <taxon>Pedobacter</taxon>
    </lineage>
</organism>
<protein>
    <submittedName>
        <fullName evidence="1">Uncharacterized protein</fullName>
    </submittedName>
</protein>
<sequence>MGVHIGLMIWKEMKRQDLSSAFLATELKISKVKAQDILNSASIDTALLMNISEVLNYNFFQYYENGKAFSKIETQSKQQSALEIERLKHLIAEKNKLIDLKDQFIKTQTNLIGLLEKGQYI</sequence>
<dbReference type="Proteomes" id="UP000245379">
    <property type="component" value="Unassembled WGS sequence"/>
</dbReference>
<dbReference type="OrthoDB" id="799937at2"/>
<dbReference type="RefSeq" id="WP_109927318.1">
    <property type="nucleotide sequence ID" value="NZ_QGNZ01000005.1"/>
</dbReference>
<dbReference type="AlphaFoldDB" id="A0A317EIR3"/>
<name>A0A317EIR3_9SPHI</name>
<comment type="caution">
    <text evidence="1">The sequence shown here is derived from an EMBL/GenBank/DDBJ whole genome shotgun (WGS) entry which is preliminary data.</text>
</comment>
<evidence type="ECO:0000313" key="1">
    <source>
        <dbReference type="EMBL" id="PWS26017.1"/>
    </source>
</evidence>
<accession>A0A317EIR3</accession>
<proteinExistence type="predicted"/>
<keyword evidence="2" id="KW-1185">Reference proteome</keyword>